<comment type="caution">
    <text evidence="1">The sequence shown here is derived from an EMBL/GenBank/DDBJ whole genome shotgun (WGS) entry which is preliminary data.</text>
</comment>
<protein>
    <submittedName>
        <fullName evidence="1">Uncharacterized protein</fullName>
    </submittedName>
</protein>
<name>A0ABT8QCI6_9GAMM</name>
<sequence>MSKVIDLFSCDDNSDFFNKNAVVNGYLVIRGRECFLVGESRYPFPDSRVEIYCPGLEASLDSVVGGWVGGVASYFDEVTIHGVVGPGTTCRDVASVSKISKIALIRDECEYEIIPDVGV</sequence>
<proteinExistence type="predicted"/>
<gene>
    <name evidence="1" type="ORF">Q0S36_03300</name>
</gene>
<dbReference type="EMBL" id="JAUKNN010000005">
    <property type="protein sequence ID" value="MDN8668355.1"/>
    <property type="molecule type" value="Genomic_DNA"/>
</dbReference>
<evidence type="ECO:0000313" key="1">
    <source>
        <dbReference type="EMBL" id="MDN8668355.1"/>
    </source>
</evidence>
<keyword evidence="2" id="KW-1185">Reference proteome</keyword>
<organism evidence="1 2">
    <name type="scientific">Stenotrophomonas indicatrix</name>
    <dbReference type="NCBI Taxonomy" id="2045451"/>
    <lineage>
        <taxon>Bacteria</taxon>
        <taxon>Pseudomonadati</taxon>
        <taxon>Pseudomonadota</taxon>
        <taxon>Gammaproteobacteria</taxon>
        <taxon>Lysobacterales</taxon>
        <taxon>Lysobacteraceae</taxon>
        <taxon>Stenotrophomonas</taxon>
    </lineage>
</organism>
<dbReference type="RefSeq" id="WP_301868740.1">
    <property type="nucleotide sequence ID" value="NZ_DAMAEN010000004.1"/>
</dbReference>
<reference evidence="1" key="1">
    <citation type="submission" date="2023-07" db="EMBL/GenBank/DDBJ databases">
        <title>Stenotrophomonas isolates from soil.</title>
        <authorList>
            <person name="Sharma V."/>
            <person name="Zur-Pinska J."/>
            <person name="Hay A.G."/>
        </authorList>
    </citation>
    <scope>NUCLEOTIDE SEQUENCE</scope>
    <source>
        <strain evidence="1">C2</strain>
    </source>
</reference>
<accession>A0ABT8QCI6</accession>
<evidence type="ECO:0000313" key="2">
    <source>
        <dbReference type="Proteomes" id="UP001174315"/>
    </source>
</evidence>
<dbReference type="Proteomes" id="UP001174315">
    <property type="component" value="Unassembled WGS sequence"/>
</dbReference>